<gene>
    <name evidence="2" type="primary">g3292</name>
    <name evidence="2" type="ORF">VP750_LOCUS2812</name>
</gene>
<dbReference type="Proteomes" id="UP001497392">
    <property type="component" value="Unassembled WGS sequence"/>
</dbReference>
<evidence type="ECO:0000256" key="1">
    <source>
        <dbReference type="SAM" id="SignalP"/>
    </source>
</evidence>
<evidence type="ECO:0000313" key="2">
    <source>
        <dbReference type="EMBL" id="CAL5221153.1"/>
    </source>
</evidence>
<feature type="chain" id="PRO_5045117564" evidence="1">
    <location>
        <begin position="24"/>
        <end position="414"/>
    </location>
</feature>
<proteinExistence type="predicted"/>
<sequence>MRPSTAGVYGTVAIVLLTNVCHGYDSMPATIGDPRADSLGKSMAQLFLAKEETVPGAKHSMDIFQAIAQEHILQNWAALKEQRLQEVNQYNQKTLVDPTLKYLNETQQEHLKGLQPNITAIEDAVEPDLGYFADPKQNVVKDFFKFATRSGTSAGSVAGPDIIDYAPCLIANTPAGVSVSASAIQVIPQLIAATPYGVTVIPQGINIQPALIQIKPYGLDVSPIGLDIEPILISIRPHLEVVGPEELNVGPSVVEVAGRKLLTGDSIKNRESSHTDLFLQSYQSWIQVIANMATGNEASPQEANSFLAKVFQSSGQHLDAFQQLTAFFEGIINQQGVFNQTQDFQEAMAEFSQLYPVEILQEMLNGSLSNPSFNISSLLPAGLAYTDPQFFHNQASNISSTTQGLLDVLRQQTP</sequence>
<comment type="caution">
    <text evidence="2">The sequence shown here is derived from an EMBL/GenBank/DDBJ whole genome shotgun (WGS) entry which is preliminary data.</text>
</comment>
<keyword evidence="3" id="KW-1185">Reference proteome</keyword>
<keyword evidence="1" id="KW-0732">Signal</keyword>
<name>A0ABP1FMG0_9CHLO</name>
<reference evidence="2 3" key="1">
    <citation type="submission" date="2024-06" db="EMBL/GenBank/DDBJ databases">
        <authorList>
            <person name="Kraege A."/>
            <person name="Thomma B."/>
        </authorList>
    </citation>
    <scope>NUCLEOTIDE SEQUENCE [LARGE SCALE GENOMIC DNA]</scope>
</reference>
<accession>A0ABP1FMG0</accession>
<protein>
    <submittedName>
        <fullName evidence="2">G3292 protein</fullName>
    </submittedName>
</protein>
<organism evidence="2 3">
    <name type="scientific">Coccomyxa viridis</name>
    <dbReference type="NCBI Taxonomy" id="1274662"/>
    <lineage>
        <taxon>Eukaryota</taxon>
        <taxon>Viridiplantae</taxon>
        <taxon>Chlorophyta</taxon>
        <taxon>core chlorophytes</taxon>
        <taxon>Trebouxiophyceae</taxon>
        <taxon>Trebouxiophyceae incertae sedis</taxon>
        <taxon>Coccomyxaceae</taxon>
        <taxon>Coccomyxa</taxon>
    </lineage>
</organism>
<feature type="signal peptide" evidence="1">
    <location>
        <begin position="1"/>
        <end position="23"/>
    </location>
</feature>
<dbReference type="EMBL" id="CAXHTA020000005">
    <property type="protein sequence ID" value="CAL5221153.1"/>
    <property type="molecule type" value="Genomic_DNA"/>
</dbReference>
<evidence type="ECO:0000313" key="3">
    <source>
        <dbReference type="Proteomes" id="UP001497392"/>
    </source>
</evidence>